<organism evidence="1 2">
    <name type="scientific">Tenebrio molitor</name>
    <name type="common">Yellow mealworm beetle</name>
    <dbReference type="NCBI Taxonomy" id="7067"/>
    <lineage>
        <taxon>Eukaryota</taxon>
        <taxon>Metazoa</taxon>
        <taxon>Ecdysozoa</taxon>
        <taxon>Arthropoda</taxon>
        <taxon>Hexapoda</taxon>
        <taxon>Insecta</taxon>
        <taxon>Pterygota</taxon>
        <taxon>Neoptera</taxon>
        <taxon>Endopterygota</taxon>
        <taxon>Coleoptera</taxon>
        <taxon>Polyphaga</taxon>
        <taxon>Cucujiformia</taxon>
        <taxon>Tenebrionidae</taxon>
        <taxon>Tenebrio</taxon>
    </lineage>
</organism>
<gene>
    <name evidence="1" type="ORF">GEV33_002107</name>
</gene>
<accession>A0A8J6HU32</accession>
<sequence>MHIKNTNNAKIQDTTSGWSAIRDNYVRSLREQAQHAESGFEKIRPYNYEKEQSFVNKSKELITAEGNFEDDRIDNVVKFKAEPDYDTLDYVDEIKTEPDGSCVYLPPTQASFEDNVNKTSHDQPDHASEVKTEEIDVKEEELSETNHNRADYVHAKKRRRLDIENLSMDFTNAVNATKSQEDEDLAFFNSLLPSFNNFVFRMNNLEAPTPSTFGKQGLMLHSQAREIVANVIDFMKKEAEHFRRLNEPLIPMKNFRERIMVATGISKQMYTSITKEARNVASGASTSFSTLRQKRQRRKYELVEGETHAVRTIVNEFHITEKRMPTIDVSDDRTDNVVKIKVEPDYDTLDYLDGIKTEPDGSYVYLPPTEASFEDDVNKTNHDQPDHVSEVKTEAEEIDVKEEELNERSHDRADYVSEVKTEEELGNPSPINSVHAKKRKPLDMEHASVEFTDAVKAMKSPLQEDEDLEFFYSLLPSASEPQLVVPRSKTGLPLLLRSLLPAALDETATVLLLPYPYVVCSLNFHLKVGVEESIVNAPRITTDHGFKSNLTFCVVCVFTLETDEWCVHNQLFNVYFEAKLKKNTRYNILIQQFKCLLRDDSPESKLESRQT</sequence>
<comment type="caution">
    <text evidence="1">The sequence shown here is derived from an EMBL/GenBank/DDBJ whole genome shotgun (WGS) entry which is preliminary data.</text>
</comment>
<evidence type="ECO:0000313" key="2">
    <source>
        <dbReference type="Proteomes" id="UP000719412"/>
    </source>
</evidence>
<reference evidence="1" key="2">
    <citation type="submission" date="2021-08" db="EMBL/GenBank/DDBJ databases">
        <authorList>
            <person name="Eriksson T."/>
        </authorList>
    </citation>
    <scope>NUCLEOTIDE SEQUENCE</scope>
    <source>
        <strain evidence="1">Stoneville</strain>
        <tissue evidence="1">Whole head</tissue>
    </source>
</reference>
<dbReference type="AlphaFoldDB" id="A0A8J6HU32"/>
<proteinExistence type="predicted"/>
<reference evidence="1" key="1">
    <citation type="journal article" date="2020" name="J Insects Food Feed">
        <title>The yellow mealworm (Tenebrio molitor) genome: a resource for the emerging insects as food and feed industry.</title>
        <authorList>
            <person name="Eriksson T."/>
            <person name="Andere A."/>
            <person name="Kelstrup H."/>
            <person name="Emery V."/>
            <person name="Picard C."/>
        </authorList>
    </citation>
    <scope>NUCLEOTIDE SEQUENCE</scope>
    <source>
        <strain evidence="1">Stoneville</strain>
        <tissue evidence="1">Whole head</tissue>
    </source>
</reference>
<keyword evidence="2" id="KW-1185">Reference proteome</keyword>
<name>A0A8J6HU32_TENMO</name>
<protein>
    <submittedName>
        <fullName evidence="1">Uncharacterized protein</fullName>
    </submittedName>
</protein>
<evidence type="ECO:0000313" key="1">
    <source>
        <dbReference type="EMBL" id="KAH0820684.1"/>
    </source>
</evidence>
<dbReference type="EMBL" id="JABDTM020011164">
    <property type="protein sequence ID" value="KAH0820684.1"/>
    <property type="molecule type" value="Genomic_DNA"/>
</dbReference>
<dbReference type="Proteomes" id="UP000719412">
    <property type="component" value="Unassembled WGS sequence"/>
</dbReference>